<dbReference type="InterPro" id="IPR036388">
    <property type="entry name" value="WH-like_DNA-bd_sf"/>
</dbReference>
<evidence type="ECO:0000256" key="1">
    <source>
        <dbReference type="ARBA" id="ARBA00010641"/>
    </source>
</evidence>
<proteinExistence type="inferred from homology"/>
<dbReference type="SUPFAM" id="SSF88659">
    <property type="entry name" value="Sigma3 and sigma4 domains of RNA polymerase sigma factors"/>
    <property type="match status" value="1"/>
</dbReference>
<feature type="domain" description="RNA polymerase sigma factor 70 region 4 type 2" evidence="8">
    <location>
        <begin position="118"/>
        <end position="170"/>
    </location>
</feature>
<accession>A0AAU8DP49</accession>
<dbReference type="PANTHER" id="PTHR43133">
    <property type="entry name" value="RNA POLYMERASE ECF-TYPE SIGMA FACTO"/>
    <property type="match status" value="1"/>
</dbReference>
<keyword evidence="3" id="KW-0731">Sigma factor</keyword>
<keyword evidence="5" id="KW-0804">Transcription</keyword>
<dbReference type="Pfam" id="PF04542">
    <property type="entry name" value="Sigma70_r2"/>
    <property type="match status" value="1"/>
</dbReference>
<dbReference type="RefSeq" id="WP_353648905.1">
    <property type="nucleotide sequence ID" value="NZ_CP159218.1"/>
</dbReference>
<sequence>MDPAEEAEFTAYVESRRARTRRTAHLLCRDWHRADDLTQIAFVKLYSAWTRIRDKAARDSYLRSCLVRAVIDESRRPWRREHDTDEVPDGGGRSFAPAGFGAPAAHSSDHSGSVADRQVVRTALDAIPPGQRVILVLRYYDGLDVAATASTLGCSEGNVKSQTARGLQALKAALGPEGLAAFGREVNKDA</sequence>
<dbReference type="Gene3D" id="1.10.1740.10">
    <property type="match status" value="1"/>
</dbReference>
<evidence type="ECO:0000259" key="8">
    <source>
        <dbReference type="Pfam" id="PF08281"/>
    </source>
</evidence>
<dbReference type="SUPFAM" id="SSF88946">
    <property type="entry name" value="Sigma2 domain of RNA polymerase sigma factors"/>
    <property type="match status" value="1"/>
</dbReference>
<dbReference type="CDD" id="cd06171">
    <property type="entry name" value="Sigma70_r4"/>
    <property type="match status" value="1"/>
</dbReference>
<gene>
    <name evidence="9" type="ORF">ABLG96_19140</name>
</gene>
<comment type="similarity">
    <text evidence="1">Belongs to the sigma-70 factor family. ECF subfamily.</text>
</comment>
<keyword evidence="4" id="KW-0238">DNA-binding</keyword>
<dbReference type="Pfam" id="PF08281">
    <property type="entry name" value="Sigma70_r4_2"/>
    <property type="match status" value="1"/>
</dbReference>
<dbReference type="InterPro" id="IPR039425">
    <property type="entry name" value="RNA_pol_sigma-70-like"/>
</dbReference>
<feature type="region of interest" description="Disordered" evidence="6">
    <location>
        <begin position="77"/>
        <end position="113"/>
    </location>
</feature>
<dbReference type="GO" id="GO:0003677">
    <property type="term" value="F:DNA binding"/>
    <property type="evidence" value="ECO:0007669"/>
    <property type="project" value="UniProtKB-KW"/>
</dbReference>
<dbReference type="InterPro" id="IPR013249">
    <property type="entry name" value="RNA_pol_sigma70_r4_t2"/>
</dbReference>
<protein>
    <submittedName>
        <fullName evidence="9">SigE family RNA polymerase sigma factor</fullName>
    </submittedName>
</protein>
<dbReference type="InterPro" id="IPR007627">
    <property type="entry name" value="RNA_pol_sigma70_r2"/>
</dbReference>
<name>A0AAU8DP49_9ACTN</name>
<feature type="domain" description="RNA polymerase sigma-70 region 2" evidence="7">
    <location>
        <begin position="14"/>
        <end position="79"/>
    </location>
</feature>
<evidence type="ECO:0000256" key="6">
    <source>
        <dbReference type="SAM" id="MobiDB-lite"/>
    </source>
</evidence>
<dbReference type="EMBL" id="CP159218">
    <property type="protein sequence ID" value="XCG63290.1"/>
    <property type="molecule type" value="Genomic_DNA"/>
</dbReference>
<evidence type="ECO:0000256" key="3">
    <source>
        <dbReference type="ARBA" id="ARBA00023082"/>
    </source>
</evidence>
<dbReference type="InterPro" id="IPR014284">
    <property type="entry name" value="RNA_pol_sigma-70_dom"/>
</dbReference>
<dbReference type="InterPro" id="IPR013324">
    <property type="entry name" value="RNA_pol_sigma_r3/r4-like"/>
</dbReference>
<evidence type="ECO:0000256" key="5">
    <source>
        <dbReference type="ARBA" id="ARBA00023163"/>
    </source>
</evidence>
<keyword evidence="2" id="KW-0805">Transcription regulation</keyword>
<dbReference type="AlphaFoldDB" id="A0AAU8DP49"/>
<reference evidence="9" key="1">
    <citation type="submission" date="2024-05" db="EMBL/GenBank/DDBJ databases">
        <authorList>
            <person name="Cai S.Y."/>
            <person name="Jin L.M."/>
            <person name="Li H.R."/>
        </authorList>
    </citation>
    <scope>NUCLEOTIDE SEQUENCE</scope>
    <source>
        <strain evidence="9">A5-74</strain>
    </source>
</reference>
<evidence type="ECO:0000259" key="7">
    <source>
        <dbReference type="Pfam" id="PF04542"/>
    </source>
</evidence>
<dbReference type="NCBIfam" id="TIGR02937">
    <property type="entry name" value="sigma70-ECF"/>
    <property type="match status" value="1"/>
</dbReference>
<organism evidence="9">
    <name type="scientific">Nakamurella sp. A5-74</name>
    <dbReference type="NCBI Taxonomy" id="3158264"/>
    <lineage>
        <taxon>Bacteria</taxon>
        <taxon>Bacillati</taxon>
        <taxon>Actinomycetota</taxon>
        <taxon>Actinomycetes</taxon>
        <taxon>Nakamurellales</taxon>
        <taxon>Nakamurellaceae</taxon>
        <taxon>Nakamurella</taxon>
    </lineage>
</organism>
<feature type="compositionally biased region" description="Low complexity" evidence="6">
    <location>
        <begin position="94"/>
        <end position="105"/>
    </location>
</feature>
<dbReference type="GO" id="GO:0006352">
    <property type="term" value="P:DNA-templated transcription initiation"/>
    <property type="evidence" value="ECO:0007669"/>
    <property type="project" value="InterPro"/>
</dbReference>
<evidence type="ECO:0000256" key="2">
    <source>
        <dbReference type="ARBA" id="ARBA00023015"/>
    </source>
</evidence>
<dbReference type="PANTHER" id="PTHR43133:SF50">
    <property type="entry name" value="ECF RNA POLYMERASE SIGMA FACTOR SIGM"/>
    <property type="match status" value="1"/>
</dbReference>
<dbReference type="InterPro" id="IPR013325">
    <property type="entry name" value="RNA_pol_sigma_r2"/>
</dbReference>
<dbReference type="Gene3D" id="1.10.10.10">
    <property type="entry name" value="Winged helix-like DNA-binding domain superfamily/Winged helix DNA-binding domain"/>
    <property type="match status" value="1"/>
</dbReference>
<evidence type="ECO:0000313" key="9">
    <source>
        <dbReference type="EMBL" id="XCG63290.1"/>
    </source>
</evidence>
<dbReference type="GO" id="GO:0016987">
    <property type="term" value="F:sigma factor activity"/>
    <property type="evidence" value="ECO:0007669"/>
    <property type="project" value="UniProtKB-KW"/>
</dbReference>
<evidence type="ECO:0000256" key="4">
    <source>
        <dbReference type="ARBA" id="ARBA00023125"/>
    </source>
</evidence>